<dbReference type="AlphaFoldDB" id="A0A1X6X0K0"/>
<dbReference type="PROSITE" id="PS00189">
    <property type="entry name" value="LIPOYL"/>
    <property type="match status" value="1"/>
</dbReference>
<dbReference type="NCBIfam" id="NF002270">
    <property type="entry name" value="PRK01202.1"/>
    <property type="match status" value="1"/>
</dbReference>
<dbReference type="PROSITE" id="PS50968">
    <property type="entry name" value="BIOTINYL_LIPOYL"/>
    <property type="match status" value="1"/>
</dbReference>
<dbReference type="InterPro" id="IPR002930">
    <property type="entry name" value="GCV_H"/>
</dbReference>
<dbReference type="GO" id="GO:0005960">
    <property type="term" value="C:glycine cleavage complex"/>
    <property type="evidence" value="ECO:0007669"/>
    <property type="project" value="InterPro"/>
</dbReference>
<keyword evidence="7" id="KW-1185">Reference proteome</keyword>
<keyword evidence="2 3" id="KW-0450">Lipoyl</keyword>
<evidence type="ECO:0000256" key="4">
    <source>
        <dbReference type="PIRSR" id="PIRSR617453-50"/>
    </source>
</evidence>
<gene>
    <name evidence="3" type="primary">gcvH</name>
    <name evidence="6" type="ORF">FM110_07210</name>
</gene>
<name>A0A1X6X0K0_9MICO</name>
<dbReference type="NCBIfam" id="TIGR00527">
    <property type="entry name" value="gcvH"/>
    <property type="match status" value="1"/>
</dbReference>
<sequence length="125" mass="13243">MAATEDLKYSKDHEWVRVDSEGVATIGVTAFAAGQLGDVVYVDLPEEGTELIAGSEMGEIESTKSVSELYSPIDGTVLEANAAVVDAPETVNASPFDEGWLVRVQFTELPADLMDADAYAELTGA</sequence>
<dbReference type="GO" id="GO:0005829">
    <property type="term" value="C:cytosol"/>
    <property type="evidence" value="ECO:0007669"/>
    <property type="project" value="TreeGrafter"/>
</dbReference>
<evidence type="ECO:0000256" key="1">
    <source>
        <dbReference type="ARBA" id="ARBA00009249"/>
    </source>
</evidence>
<comment type="subunit">
    <text evidence="3">The glycine cleavage system is composed of four proteins: P, T, L and H.</text>
</comment>
<evidence type="ECO:0000259" key="5">
    <source>
        <dbReference type="PROSITE" id="PS50968"/>
    </source>
</evidence>
<dbReference type="EMBL" id="FWFG01000064">
    <property type="protein sequence ID" value="SLM91919.1"/>
    <property type="molecule type" value="Genomic_DNA"/>
</dbReference>
<accession>A0A1X6X0K0</accession>
<feature type="domain" description="Lipoyl-binding" evidence="5">
    <location>
        <begin position="23"/>
        <end position="105"/>
    </location>
</feature>
<dbReference type="PANTHER" id="PTHR11715">
    <property type="entry name" value="GLYCINE CLEAVAGE SYSTEM H PROTEIN"/>
    <property type="match status" value="1"/>
</dbReference>
<dbReference type="Proteomes" id="UP000195981">
    <property type="component" value="Unassembled WGS sequence"/>
</dbReference>
<comment type="cofactor">
    <cofactor evidence="3">
        <name>(R)-lipoate</name>
        <dbReference type="ChEBI" id="CHEBI:83088"/>
    </cofactor>
    <text evidence="3">Binds 1 lipoyl cofactor covalently.</text>
</comment>
<dbReference type="RefSeq" id="WP_087104039.1">
    <property type="nucleotide sequence ID" value="NZ_FWFG01000064.1"/>
</dbReference>
<dbReference type="HAMAP" id="MF_00272">
    <property type="entry name" value="GcvH"/>
    <property type="match status" value="1"/>
</dbReference>
<dbReference type="InterPro" id="IPR011053">
    <property type="entry name" value="Single_hybrid_motif"/>
</dbReference>
<dbReference type="GO" id="GO:0019464">
    <property type="term" value="P:glycine decarboxylation via glycine cleavage system"/>
    <property type="evidence" value="ECO:0007669"/>
    <property type="project" value="UniProtKB-UniRule"/>
</dbReference>
<proteinExistence type="inferred from homology"/>
<comment type="function">
    <text evidence="3">The glycine cleavage system catalyzes the degradation of glycine. The H protein shuttles the methylamine group of glycine from the P protein to the T protein.</text>
</comment>
<evidence type="ECO:0000256" key="3">
    <source>
        <dbReference type="HAMAP-Rule" id="MF_00272"/>
    </source>
</evidence>
<comment type="similarity">
    <text evidence="1 3">Belongs to the GcvH family.</text>
</comment>
<dbReference type="InterPro" id="IPR017453">
    <property type="entry name" value="GCV_H_sub"/>
</dbReference>
<dbReference type="OrthoDB" id="9796712at2"/>
<evidence type="ECO:0000313" key="7">
    <source>
        <dbReference type="Proteomes" id="UP000195981"/>
    </source>
</evidence>
<reference evidence="6 7" key="1">
    <citation type="submission" date="2017-02" db="EMBL/GenBank/DDBJ databases">
        <authorList>
            <person name="Peterson S.W."/>
        </authorList>
    </citation>
    <scope>NUCLEOTIDE SEQUENCE [LARGE SCALE GENOMIC DNA]</scope>
    <source>
        <strain evidence="6 7">CIP104813</strain>
    </source>
</reference>
<dbReference type="InterPro" id="IPR033753">
    <property type="entry name" value="GCV_H/Fam206"/>
</dbReference>
<protein>
    <recommendedName>
        <fullName evidence="3">Glycine cleavage system H protein</fullName>
    </recommendedName>
</protein>
<dbReference type="Gene3D" id="2.40.50.100">
    <property type="match status" value="1"/>
</dbReference>
<feature type="modified residue" description="N6-lipoyllysine" evidence="3 4">
    <location>
        <position position="64"/>
    </location>
</feature>
<organism evidence="6 7">
    <name type="scientific">Brachybacterium nesterenkovii</name>
    <dbReference type="NCBI Taxonomy" id="47847"/>
    <lineage>
        <taxon>Bacteria</taxon>
        <taxon>Bacillati</taxon>
        <taxon>Actinomycetota</taxon>
        <taxon>Actinomycetes</taxon>
        <taxon>Micrococcales</taxon>
        <taxon>Dermabacteraceae</taxon>
        <taxon>Brachybacterium</taxon>
    </lineage>
</organism>
<dbReference type="Pfam" id="PF01597">
    <property type="entry name" value="GCV_H"/>
    <property type="match status" value="1"/>
</dbReference>
<dbReference type="PANTHER" id="PTHR11715:SF3">
    <property type="entry name" value="GLYCINE CLEAVAGE SYSTEM H PROTEIN-RELATED"/>
    <property type="match status" value="1"/>
</dbReference>
<dbReference type="SUPFAM" id="SSF51230">
    <property type="entry name" value="Single hybrid motif"/>
    <property type="match status" value="1"/>
</dbReference>
<dbReference type="GO" id="GO:0009249">
    <property type="term" value="P:protein lipoylation"/>
    <property type="evidence" value="ECO:0007669"/>
    <property type="project" value="TreeGrafter"/>
</dbReference>
<evidence type="ECO:0000313" key="6">
    <source>
        <dbReference type="EMBL" id="SLM91919.1"/>
    </source>
</evidence>
<evidence type="ECO:0000256" key="2">
    <source>
        <dbReference type="ARBA" id="ARBA00022823"/>
    </source>
</evidence>
<dbReference type="InterPro" id="IPR003016">
    <property type="entry name" value="2-oxoA_DH_lipoyl-BS"/>
</dbReference>
<dbReference type="InterPro" id="IPR000089">
    <property type="entry name" value="Biotin_lipoyl"/>
</dbReference>
<dbReference type="CDD" id="cd06848">
    <property type="entry name" value="GCS_H"/>
    <property type="match status" value="1"/>
</dbReference>